<dbReference type="InParanoid" id="A0A7M7R1G3"/>
<name>A0A7M7R1G3_NASVI</name>
<dbReference type="GeneID" id="116416708"/>
<dbReference type="EnsemblMetazoa" id="XM_032601807">
    <property type="protein sequence ID" value="XP_032457698"/>
    <property type="gene ID" value="LOC116416708"/>
</dbReference>
<keyword evidence="3" id="KW-1185">Reference proteome</keyword>
<protein>
    <submittedName>
        <fullName evidence="2">Uncharacterized protein</fullName>
    </submittedName>
</protein>
<evidence type="ECO:0000313" key="3">
    <source>
        <dbReference type="Proteomes" id="UP000002358"/>
    </source>
</evidence>
<feature type="region of interest" description="Disordered" evidence="1">
    <location>
        <begin position="35"/>
        <end position="126"/>
    </location>
</feature>
<dbReference type="KEGG" id="nvi:116416708"/>
<accession>A0A7M7R1G3</accession>
<reference evidence="2" key="1">
    <citation type="submission" date="2021-01" db="UniProtKB">
        <authorList>
            <consortium name="EnsemblMetazoa"/>
        </authorList>
    </citation>
    <scope>IDENTIFICATION</scope>
</reference>
<evidence type="ECO:0000256" key="1">
    <source>
        <dbReference type="SAM" id="MobiDB-lite"/>
    </source>
</evidence>
<sequence length="313" mass="36445">MGKKKNYYKNLHALDLKSQNLRYFCILLENRESQDYEADESDFSIQGSREQRRRIENSSSNNDDLSDYEQEDNQPSEENEEAEEEISEEEDEERSKTGDNINYQGVDKERDEDIQPPEYSDTSFPTGVYDSLKDLAEAINSVPELHRHLHIAPAKKKRGYYNLRKICECEEAHYYSFSEKVKRIFGFENEKSRLEDFITLKPQSPESRYTTITGNRPACLARAISDQFFVYSDICIPYTVGDIQASLLRIVVLDNSKYKPGVTMVKQFAPPNYIPLLNNTFQNVTIDIRDQHGNHIPFKYGTLTVTLHFKRCQ</sequence>
<proteinExistence type="predicted"/>
<dbReference type="RefSeq" id="XP_032457698.1">
    <property type="nucleotide sequence ID" value="XM_032601807.1"/>
</dbReference>
<evidence type="ECO:0000313" key="2">
    <source>
        <dbReference type="EnsemblMetazoa" id="XP_032457698"/>
    </source>
</evidence>
<organism evidence="2 3">
    <name type="scientific">Nasonia vitripennis</name>
    <name type="common">Parasitic wasp</name>
    <dbReference type="NCBI Taxonomy" id="7425"/>
    <lineage>
        <taxon>Eukaryota</taxon>
        <taxon>Metazoa</taxon>
        <taxon>Ecdysozoa</taxon>
        <taxon>Arthropoda</taxon>
        <taxon>Hexapoda</taxon>
        <taxon>Insecta</taxon>
        <taxon>Pterygota</taxon>
        <taxon>Neoptera</taxon>
        <taxon>Endopterygota</taxon>
        <taxon>Hymenoptera</taxon>
        <taxon>Apocrita</taxon>
        <taxon>Proctotrupomorpha</taxon>
        <taxon>Chalcidoidea</taxon>
        <taxon>Pteromalidae</taxon>
        <taxon>Pteromalinae</taxon>
        <taxon>Nasonia</taxon>
    </lineage>
</organism>
<dbReference type="AlphaFoldDB" id="A0A7M7R1G3"/>
<dbReference type="Proteomes" id="UP000002358">
    <property type="component" value="Unassembled WGS sequence"/>
</dbReference>
<feature type="compositionally biased region" description="Acidic residues" evidence="1">
    <location>
        <begin position="64"/>
        <end position="92"/>
    </location>
</feature>